<dbReference type="EMBL" id="ASHM01005855">
    <property type="protein sequence ID" value="PNY13146.1"/>
    <property type="molecule type" value="Genomic_DNA"/>
</dbReference>
<feature type="non-terminal residue" evidence="1">
    <location>
        <position position="1"/>
    </location>
</feature>
<accession>A0A2K3PCX1</accession>
<protein>
    <submittedName>
        <fullName evidence="1">Uncharacterized protein</fullName>
    </submittedName>
</protein>
<proteinExistence type="predicted"/>
<dbReference type="Proteomes" id="UP000236291">
    <property type="component" value="Unassembled WGS sequence"/>
</dbReference>
<reference evidence="1 2" key="1">
    <citation type="journal article" date="2014" name="Am. J. Bot.">
        <title>Genome assembly and annotation for red clover (Trifolium pratense; Fabaceae).</title>
        <authorList>
            <person name="Istvanek J."/>
            <person name="Jaros M."/>
            <person name="Krenek A."/>
            <person name="Repkova J."/>
        </authorList>
    </citation>
    <scope>NUCLEOTIDE SEQUENCE [LARGE SCALE GENOMIC DNA]</scope>
    <source>
        <strain evidence="2">cv. Tatra</strain>
        <tissue evidence="1">Young leaves</tissue>
    </source>
</reference>
<sequence length="36" mass="3991">GIRPLLVFELAPNEIAPSSSQLRAKQTSQPEFHKSL</sequence>
<name>A0A2K3PCX1_TRIPR</name>
<gene>
    <name evidence="1" type="ORF">L195_g009794</name>
</gene>
<organism evidence="1 2">
    <name type="scientific">Trifolium pratense</name>
    <name type="common">Red clover</name>
    <dbReference type="NCBI Taxonomy" id="57577"/>
    <lineage>
        <taxon>Eukaryota</taxon>
        <taxon>Viridiplantae</taxon>
        <taxon>Streptophyta</taxon>
        <taxon>Embryophyta</taxon>
        <taxon>Tracheophyta</taxon>
        <taxon>Spermatophyta</taxon>
        <taxon>Magnoliopsida</taxon>
        <taxon>eudicotyledons</taxon>
        <taxon>Gunneridae</taxon>
        <taxon>Pentapetalae</taxon>
        <taxon>rosids</taxon>
        <taxon>fabids</taxon>
        <taxon>Fabales</taxon>
        <taxon>Fabaceae</taxon>
        <taxon>Papilionoideae</taxon>
        <taxon>50 kb inversion clade</taxon>
        <taxon>NPAAA clade</taxon>
        <taxon>Hologalegina</taxon>
        <taxon>IRL clade</taxon>
        <taxon>Trifolieae</taxon>
        <taxon>Trifolium</taxon>
    </lineage>
</organism>
<comment type="caution">
    <text evidence="1">The sequence shown here is derived from an EMBL/GenBank/DDBJ whole genome shotgun (WGS) entry which is preliminary data.</text>
</comment>
<evidence type="ECO:0000313" key="2">
    <source>
        <dbReference type="Proteomes" id="UP000236291"/>
    </source>
</evidence>
<dbReference type="AlphaFoldDB" id="A0A2K3PCX1"/>
<reference evidence="1 2" key="2">
    <citation type="journal article" date="2017" name="Front. Plant Sci.">
        <title>Gene Classification and Mining of Molecular Markers Useful in Red Clover (Trifolium pratense) Breeding.</title>
        <authorList>
            <person name="Istvanek J."/>
            <person name="Dluhosova J."/>
            <person name="Dluhos P."/>
            <person name="Patkova L."/>
            <person name="Nedelnik J."/>
            <person name="Repkova J."/>
        </authorList>
    </citation>
    <scope>NUCLEOTIDE SEQUENCE [LARGE SCALE GENOMIC DNA]</scope>
    <source>
        <strain evidence="2">cv. Tatra</strain>
        <tissue evidence="1">Young leaves</tissue>
    </source>
</reference>
<evidence type="ECO:0000313" key="1">
    <source>
        <dbReference type="EMBL" id="PNY13146.1"/>
    </source>
</evidence>